<dbReference type="RefSeq" id="WP_128706238.1">
    <property type="nucleotide sequence ID" value="NZ_RLII01000020.1"/>
</dbReference>
<reference evidence="2" key="1">
    <citation type="submission" date="2018-11" db="EMBL/GenBank/DDBJ databases">
        <title>Genome sequencing of a novel mesophilic and cellulolytic organism within the genus Hungateiclostridium.</title>
        <authorList>
            <person name="Rettenmaier R."/>
            <person name="Liebl W."/>
            <person name="Zverlov V."/>
        </authorList>
    </citation>
    <scope>NUCLEOTIDE SEQUENCE [LARGE SCALE GENOMIC DNA]</scope>
    <source>
        <strain evidence="2">N2K1</strain>
    </source>
</reference>
<sequence length="212" mass="25312">MIQIDDAGSGSFVGGTCIGIYRPETNEYFFEIIPVELYNKENFKKKLYLDEVVNIVEEAFKALNVHKNETVEICRGYMFEKLRLWLDANGYCWYRTQISGRIQEVVEQNFLLYTIKLGVPEPYIKYTKYPFHFHKLLRWVFADYDKRISLCKTGWQSWTKYEGINREVYDDVMNYSHIFCLKCGKHIKKGSKIKTLRFISNKEHFIYLHSEC</sequence>
<evidence type="ECO:0000313" key="2">
    <source>
        <dbReference type="Proteomes" id="UP000289166"/>
    </source>
</evidence>
<dbReference type="AlphaFoldDB" id="A0A4V1K1X6"/>
<gene>
    <name evidence="1" type="ORF">EFD62_12845</name>
</gene>
<accession>A0A4V1K1X6</accession>
<comment type="caution">
    <text evidence="1">The sequence shown here is derived from an EMBL/GenBank/DDBJ whole genome shotgun (WGS) entry which is preliminary data.</text>
</comment>
<name>A0A4V1K1X6_9FIRM</name>
<proteinExistence type="predicted"/>
<protein>
    <submittedName>
        <fullName evidence="1">Uncharacterized protein</fullName>
    </submittedName>
</protein>
<dbReference type="OrthoDB" id="1738242at2"/>
<dbReference type="EMBL" id="RLII01000020">
    <property type="protein sequence ID" value="RXE58319.1"/>
    <property type="molecule type" value="Genomic_DNA"/>
</dbReference>
<organism evidence="1 2">
    <name type="scientific">Acetivibrio mesophilus</name>
    <dbReference type="NCBI Taxonomy" id="2487273"/>
    <lineage>
        <taxon>Bacteria</taxon>
        <taxon>Bacillati</taxon>
        <taxon>Bacillota</taxon>
        <taxon>Clostridia</taxon>
        <taxon>Eubacteriales</taxon>
        <taxon>Oscillospiraceae</taxon>
        <taxon>Acetivibrio</taxon>
    </lineage>
</organism>
<evidence type="ECO:0000313" key="1">
    <source>
        <dbReference type="EMBL" id="RXE58319.1"/>
    </source>
</evidence>
<keyword evidence="2" id="KW-1185">Reference proteome</keyword>
<dbReference type="Proteomes" id="UP000289166">
    <property type="component" value="Unassembled WGS sequence"/>
</dbReference>